<sequence>MADSATSSHGLPTMREAIEAAEKAGEAAPTVEAYLRGLAYPFPDAPKPDKYARTYGEMLDGDRHSAQLHRDILGLYYLPTLGSILSEAGLEYLMSQSLHPPDTLLASVNPSSSSPANRSSCRPFPKVPEGLHDLSTQMWRVADKLIPLCARRMFDIYSSKKDCHCVLDRSGLHSRLPVQLLSYESDEEVLELLDNLRSSSASDESASHAWGYHPFLEATSPWRWLHGRVAFQQHDEPLLAALLGKTCFVPIFVLSVASSDLPTSPPNSSARGPTLAELGLGLDEVATILADLAPTPKPVTAATKTSGNARLVVFGASIPINAPLATHGASYIHTLFAAGSTDIEATIRSQIHQLCDMNRNSPASSSADISGGAVCTPAPAATNTMRQQHYRLATFDELQKGGPISAAFVCSDGSLATLHTFTPLSYGDGPSEPVPLLTPAPTPAIDAVVRTEDASDSQQQGAKPLLLLASGSMGSGNQGVLYLAHCADAPFLFLAKYSHPGHVCCEMIANEVVFYRRNGLKLVEEKLAPRFVRSWSAEGKASPYSDGSATTILLVEEWGERVAERDWCDVDRETRQAVLDLSIRFHLKTGYCHGSLRCDNILWKPNIGPSSLRLVDFARSEKSCACMEGECCEELYKLSLALHRVETYELVEASMTVDSALRDGVITISDLVEEAQKAGEASPTVETFLRRVAYPFETMPFPQDRHPPRHDVIRDGNERSGRPQTVLGLCYLPELASLLSEAGLSYLLSQSLSPPDTLITSVLSTLTEKQLRQPRPLSGVPSIYKLRVRLQFFCPTLVPLEASRPLGLSHSRWNCICASEGQMSHSCGISPVGLGWHEKPADDVLDLLDRLAEASAATGLSFHPWQCRPILGATNLWTRLDELVQTGKDCRLLLVIVLGETHFTPLLVLDVDSSNFPSFSPLEPAHNPHLLSSITDPQEAKTVLARLVSPSYPTETKTNSMRSSSPLLVVFGPKLPVNATLQKDGASFIHTIYGAGNEEVEGKIRAQVLSLLESDKTAPSAKSRATAEVDDPSKRLARPRSPSPVQEQEYRLVTFDELKKNLPFNAAFVCPDGSLATLHSFSPLPLASSPPTSPTTATPSSSSDAPQASRANGVRHAPVAPKPLLLLAADKQGGGNQGYVYRAHCADSPFPLIAKYSRCGSSSNAKVADEAKFYRKHGEKMVEEELAPRFVGAWVAEEGEASPYKMGGSTTLLLTEEWGTSVSAWCHLSRAERNAVRELAVRFHLKLEACHGSLKADNVVWKREVGASSFRLIDFARSDDEDCMCRTEYPCCEELITLAKSLAWADMVEMVDAERERLKLAAALAVVGEEERRLCVQARLEKQLQVRFYRFSDSFESLLDGTNWRHSEAAAPVLGLYHLPNLSSVLSEAGLAYLFSRSTYAPETPLTSVSSSSHRDRLALDHFTHPPRDSHELRDWLRDLYPELLPPCASNCIGAYDEPSCQCPRDNDQGCPRNEVRFSWCDEADQDINFLEHLSSTSTAAASTLHAWEYHPLVEATSPWRSLNEAVKSGSGRGHALVLLVGDRDYLPLFFLDLDPSECAGLPFKPHPETTFADLGLSAEESASILTRLAPTPVPVKDGDEAKSAIRPSKLVVFGSRTRINAALSRNGASLIHTMYASGSEDVAAQLRARVLPAGKAGESVASSVSSASLARSSATPIGSNSPSTPREQEYRLVSYDELGKGIPFHAAFLLRNGTLTTLHSFTPLSPSASSPSSLLRGQPGYLYRAYCADSPIPLLAKYSKDDDNSASMITKEARFYRQHEATLRSEELAPICLGGWSAEGTASPYTRGRATAMILLEEWGKTVDRWLGTSREARDAVRDLIVRFHFKLGCQHRSLRGDNIVWKPDVGPSSFRLMDFARSNNNCYCMRGQLCEELFELEEDLHRIDYFETLKARREAERVDQALAAVDEAERELRDQARREGELAA</sequence>
<feature type="region of interest" description="Disordered" evidence="2">
    <location>
        <begin position="1015"/>
        <end position="1048"/>
    </location>
</feature>
<feature type="compositionally biased region" description="Basic and acidic residues" evidence="2">
    <location>
        <begin position="1025"/>
        <end position="1034"/>
    </location>
</feature>
<dbReference type="OrthoDB" id="10285658at2759"/>
<feature type="region of interest" description="Disordered" evidence="2">
    <location>
        <begin position="1086"/>
        <end position="1115"/>
    </location>
</feature>
<reference evidence="3 5" key="1">
    <citation type="submission" date="2015-07" db="EMBL/GenBank/DDBJ databases">
        <authorList>
            <person name="Cajimat M.N.B."/>
            <person name="Milazzo M.L."/>
            <person name="Fulhorst C.F."/>
        </authorList>
    </citation>
    <scope>NUCLEOTIDE SEQUENCE [LARGE SCALE GENOMIC DNA]</scope>
    <source>
        <strain evidence="3">Single colony</strain>
    </source>
</reference>
<evidence type="ECO:0000256" key="1">
    <source>
        <dbReference type="SAM" id="Coils"/>
    </source>
</evidence>
<evidence type="ECO:0000313" key="3">
    <source>
        <dbReference type="EMBL" id="CTR11104.1"/>
    </source>
</evidence>
<feature type="compositionally biased region" description="Low complexity" evidence="2">
    <location>
        <begin position="1086"/>
        <end position="1109"/>
    </location>
</feature>
<feature type="coiled-coil region" evidence="1">
    <location>
        <begin position="1913"/>
        <end position="1940"/>
    </location>
</feature>
<name>A0A0K3CN94_RHOTO</name>
<proteinExistence type="predicted"/>
<keyword evidence="5" id="KW-1185">Reference proteome</keyword>
<accession>A0A0K3CN94</accession>
<dbReference type="Proteomes" id="UP000199069">
    <property type="component" value="Unassembled WGS sequence"/>
</dbReference>
<evidence type="ECO:0000313" key="4">
    <source>
        <dbReference type="EMBL" id="PRQ70587.1"/>
    </source>
</evidence>
<protein>
    <submittedName>
        <fullName evidence="3 4">Proteophosphoglycan 5</fullName>
    </submittedName>
</protein>
<organism evidence="3 5">
    <name type="scientific">Rhodotorula toruloides</name>
    <name type="common">Yeast</name>
    <name type="synonym">Rhodosporidium toruloides</name>
    <dbReference type="NCBI Taxonomy" id="5286"/>
    <lineage>
        <taxon>Eukaryota</taxon>
        <taxon>Fungi</taxon>
        <taxon>Dikarya</taxon>
        <taxon>Basidiomycota</taxon>
        <taxon>Pucciniomycotina</taxon>
        <taxon>Microbotryomycetes</taxon>
        <taxon>Sporidiobolales</taxon>
        <taxon>Sporidiobolaceae</taxon>
        <taxon>Rhodotorula</taxon>
    </lineage>
</organism>
<evidence type="ECO:0000313" key="5">
    <source>
        <dbReference type="Proteomes" id="UP000199069"/>
    </source>
</evidence>
<reference evidence="4 6" key="2">
    <citation type="journal article" date="2018" name="Elife">
        <title>Functional genomics of lipid metabolism in the oleaginous yeast Rhodosporidium toruloides.</title>
        <authorList>
            <person name="Coradetti S.T."/>
            <person name="Pinel D."/>
            <person name="Geiselman G."/>
            <person name="Ito M."/>
            <person name="Mondo S."/>
            <person name="Reilly M.C."/>
            <person name="Cheng Y.F."/>
            <person name="Bauer S."/>
            <person name="Grigoriev I."/>
            <person name="Gladden J.M."/>
            <person name="Simmons B.A."/>
            <person name="Brem R."/>
            <person name="Arkin A.P."/>
            <person name="Skerker J.M."/>
        </authorList>
    </citation>
    <scope>NUCLEOTIDE SEQUENCE [LARGE SCALE GENOMIC DNA]</scope>
    <source>
        <strain evidence="4 6">NBRC 0880</strain>
    </source>
</reference>
<gene>
    <name evidence="3" type="primary">FGENESH: predicted gene_15.246</name>
    <name evidence="4" type="ORF">AAT19DRAFT_11336</name>
    <name evidence="3" type="ORF">BN2166_0069650</name>
</gene>
<dbReference type="EMBL" id="CWKI01000015">
    <property type="protein sequence ID" value="CTR11104.1"/>
    <property type="molecule type" value="Genomic_DNA"/>
</dbReference>
<keyword evidence="1" id="KW-0175">Coiled coil</keyword>
<evidence type="ECO:0000256" key="2">
    <source>
        <dbReference type="SAM" id="MobiDB-lite"/>
    </source>
</evidence>
<evidence type="ECO:0000313" key="6">
    <source>
        <dbReference type="Proteomes" id="UP000239560"/>
    </source>
</evidence>
<dbReference type="EMBL" id="LCTV02000015">
    <property type="protein sequence ID" value="PRQ70587.1"/>
    <property type="molecule type" value="Genomic_DNA"/>
</dbReference>
<dbReference type="Proteomes" id="UP000239560">
    <property type="component" value="Unassembled WGS sequence"/>
</dbReference>